<dbReference type="Gene3D" id="3.30.460.20">
    <property type="entry name" value="CorA soluble domain-like"/>
    <property type="match status" value="1"/>
</dbReference>
<evidence type="ECO:0000313" key="11">
    <source>
        <dbReference type="Proteomes" id="UP000319792"/>
    </source>
</evidence>
<evidence type="ECO:0000256" key="2">
    <source>
        <dbReference type="ARBA" id="ARBA00009765"/>
    </source>
</evidence>
<dbReference type="Gene3D" id="1.20.58.340">
    <property type="entry name" value="Magnesium transport protein CorA, transmembrane region"/>
    <property type="match status" value="2"/>
</dbReference>
<comment type="similarity">
    <text evidence="2">Belongs to the CorA metal ion transporter (MIT) (TC 1.A.35) family.</text>
</comment>
<evidence type="ECO:0000256" key="4">
    <source>
        <dbReference type="ARBA" id="ARBA00022475"/>
    </source>
</evidence>
<dbReference type="GO" id="GO:0005886">
    <property type="term" value="C:plasma membrane"/>
    <property type="evidence" value="ECO:0007669"/>
    <property type="project" value="UniProtKB-SubCell"/>
</dbReference>
<reference evidence="10 11" key="1">
    <citation type="submission" date="2019-08" db="EMBL/GenBank/DDBJ databases">
        <title>Tsukamurella conjunctivitidis sp. nov., Tsukamurella assacharolytica sp. nov. and Tsukamurella sputae sp. nov. isolated from patients with conjunctivitis, bacteraemia (lymphoma) and respiratory infection (sputum) in Hong Kong.</title>
        <authorList>
            <person name="Fok K.M.N."/>
            <person name="Fong J.Y.H."/>
        </authorList>
    </citation>
    <scope>NUCLEOTIDE SEQUENCE [LARGE SCALE GENOMIC DNA]</scope>
    <source>
        <strain evidence="10 11">HKU70</strain>
    </source>
</reference>
<comment type="caution">
    <text evidence="10">The sequence shown here is derived from an EMBL/GenBank/DDBJ whole genome shotgun (WGS) entry which is preliminary data.</text>
</comment>
<dbReference type="SUPFAM" id="SSF144083">
    <property type="entry name" value="Magnesium transport protein CorA, transmembrane region"/>
    <property type="match status" value="1"/>
</dbReference>
<dbReference type="SUPFAM" id="SSF143865">
    <property type="entry name" value="CorA soluble domain-like"/>
    <property type="match status" value="1"/>
</dbReference>
<dbReference type="GO" id="GO:0015087">
    <property type="term" value="F:cobalt ion transmembrane transporter activity"/>
    <property type="evidence" value="ECO:0007669"/>
    <property type="project" value="TreeGrafter"/>
</dbReference>
<organism evidence="10 11">
    <name type="scientific">Tsukamurella sputi</name>
    <dbReference type="NCBI Taxonomy" id="2591848"/>
    <lineage>
        <taxon>Bacteria</taxon>
        <taxon>Bacillati</taxon>
        <taxon>Actinomycetota</taxon>
        <taxon>Actinomycetes</taxon>
        <taxon>Mycobacteriales</taxon>
        <taxon>Tsukamurellaceae</taxon>
        <taxon>Tsukamurella</taxon>
    </lineage>
</organism>
<gene>
    <name evidence="10" type="ORF">FK268_08895</name>
</gene>
<evidence type="ECO:0000256" key="5">
    <source>
        <dbReference type="ARBA" id="ARBA00022692"/>
    </source>
</evidence>
<accession>A0A5C5RRT6</accession>
<dbReference type="RefSeq" id="WP_146433175.1">
    <property type="nucleotide sequence ID" value="NZ_VIGV01000002.1"/>
</dbReference>
<feature type="region of interest" description="Disordered" evidence="8">
    <location>
        <begin position="334"/>
        <end position="365"/>
    </location>
</feature>
<dbReference type="GO" id="GO:0050897">
    <property type="term" value="F:cobalt ion binding"/>
    <property type="evidence" value="ECO:0007669"/>
    <property type="project" value="TreeGrafter"/>
</dbReference>
<dbReference type="PANTHER" id="PTHR46494:SF1">
    <property type="entry name" value="CORA FAMILY METAL ION TRANSPORTER (EUROFUNG)"/>
    <property type="match status" value="1"/>
</dbReference>
<feature type="transmembrane region" description="Helical" evidence="9">
    <location>
        <begin position="302"/>
        <end position="323"/>
    </location>
</feature>
<dbReference type="GO" id="GO:0015095">
    <property type="term" value="F:magnesium ion transmembrane transporter activity"/>
    <property type="evidence" value="ECO:0007669"/>
    <property type="project" value="TreeGrafter"/>
</dbReference>
<dbReference type="InterPro" id="IPR002523">
    <property type="entry name" value="MgTranspt_CorA/ZnTranspt_ZntB"/>
</dbReference>
<dbReference type="Pfam" id="PF01544">
    <property type="entry name" value="CorA"/>
    <property type="match status" value="1"/>
</dbReference>
<name>A0A5C5RRT6_9ACTN</name>
<evidence type="ECO:0000256" key="7">
    <source>
        <dbReference type="ARBA" id="ARBA00023136"/>
    </source>
</evidence>
<evidence type="ECO:0000256" key="3">
    <source>
        <dbReference type="ARBA" id="ARBA00022448"/>
    </source>
</evidence>
<keyword evidence="4" id="KW-1003">Cell membrane</keyword>
<dbReference type="PANTHER" id="PTHR46494">
    <property type="entry name" value="CORA FAMILY METAL ION TRANSPORTER (EUROFUNG)"/>
    <property type="match status" value="1"/>
</dbReference>
<dbReference type="InterPro" id="IPR045863">
    <property type="entry name" value="CorA_TM1_TM2"/>
</dbReference>
<keyword evidence="3" id="KW-0813">Transport</keyword>
<keyword evidence="11" id="KW-1185">Reference proteome</keyword>
<keyword evidence="6 9" id="KW-1133">Transmembrane helix</keyword>
<dbReference type="EMBL" id="VIGV01000002">
    <property type="protein sequence ID" value="TWS25302.1"/>
    <property type="molecule type" value="Genomic_DNA"/>
</dbReference>
<dbReference type="OrthoDB" id="9803416at2"/>
<evidence type="ECO:0000256" key="9">
    <source>
        <dbReference type="SAM" id="Phobius"/>
    </source>
</evidence>
<keyword evidence="7 9" id="KW-0472">Membrane</keyword>
<feature type="transmembrane region" description="Helical" evidence="9">
    <location>
        <begin position="270"/>
        <end position="290"/>
    </location>
</feature>
<evidence type="ECO:0000256" key="6">
    <source>
        <dbReference type="ARBA" id="ARBA00022989"/>
    </source>
</evidence>
<evidence type="ECO:0000256" key="8">
    <source>
        <dbReference type="SAM" id="MobiDB-lite"/>
    </source>
</evidence>
<evidence type="ECO:0000313" key="10">
    <source>
        <dbReference type="EMBL" id="TWS25302.1"/>
    </source>
</evidence>
<dbReference type="GO" id="GO:0000287">
    <property type="term" value="F:magnesium ion binding"/>
    <property type="evidence" value="ECO:0007669"/>
    <property type="project" value="TreeGrafter"/>
</dbReference>
<protein>
    <submittedName>
        <fullName evidence="10">Magnesium and cobalt transport protein CorA</fullName>
    </submittedName>
</protein>
<dbReference type="CDD" id="cd12830">
    <property type="entry name" value="MtCorA-like"/>
    <property type="match status" value="1"/>
</dbReference>
<feature type="compositionally biased region" description="Low complexity" evidence="8">
    <location>
        <begin position="345"/>
        <end position="354"/>
    </location>
</feature>
<dbReference type="AlphaFoldDB" id="A0A5C5RRT6"/>
<dbReference type="InterPro" id="IPR045861">
    <property type="entry name" value="CorA_cytoplasmic_dom"/>
</dbReference>
<dbReference type="Proteomes" id="UP000319792">
    <property type="component" value="Unassembled WGS sequence"/>
</dbReference>
<sequence>MIVDCAHYLDGARQAEGTLAPLDAARLCTGDGFVWLGLFEPTPDEMESVREAFDLHELAVEDAQDYHLRPKVEDFEASVKLVILRTARYDDAREEVDFGEISVFVAKNFVITVRQGVASELHEARARLEQKPELLALGTDAVLWAILDQVVDGYEPVVAGLEHDIEQIEATVFSGAVAPTERIYLLRREVTNFYRAAHPLLAVVTAVGKGLGEERLAPYLRDVYDRLQLVNEEVSAQRDLLGTILQANIAVVSVQQAHSAARQSSTIERLTILSTIFLPLTFVTGFFGQNFGWLVDHIGGEWQFFILGIGGLLIPLVALALWLRRNKDPEIDPFASAHHGGHSTSGGAASAIGGQPPADRADGQR</sequence>
<keyword evidence="5 9" id="KW-0812">Transmembrane</keyword>
<evidence type="ECO:0000256" key="1">
    <source>
        <dbReference type="ARBA" id="ARBA00004651"/>
    </source>
</evidence>
<proteinExistence type="inferred from homology"/>
<comment type="subcellular location">
    <subcellularLocation>
        <location evidence="1">Cell membrane</location>
        <topology evidence="1">Multi-pass membrane protein</topology>
    </subcellularLocation>
</comment>